<feature type="short sequence motif" description="DGA/G" evidence="4">
    <location>
        <begin position="153"/>
        <end position="155"/>
    </location>
</feature>
<protein>
    <submittedName>
        <fullName evidence="6">Patatin</fullName>
    </submittedName>
</protein>
<evidence type="ECO:0000256" key="3">
    <source>
        <dbReference type="ARBA" id="ARBA00023098"/>
    </source>
</evidence>
<reference evidence="6 7" key="1">
    <citation type="journal article" date="2012" name="J. Bacteriol.">
        <title>Genome Sequence of the Halotolerant Bacterium Imtechella halotolerans K1T.</title>
        <authorList>
            <person name="Kumar S."/>
            <person name="Vikram S."/>
            <person name="Subramanian S."/>
            <person name="Raghava G.P."/>
            <person name="Pinnaka A.K."/>
        </authorList>
    </citation>
    <scope>NUCLEOTIDE SEQUENCE [LARGE SCALE GENOMIC DNA]</scope>
    <source>
        <strain evidence="6 7">K1</strain>
    </source>
</reference>
<comment type="caution">
    <text evidence="6">The sequence shown here is derived from an EMBL/GenBank/DDBJ whole genome shotgun (WGS) entry which is preliminary data.</text>
</comment>
<dbReference type="PROSITE" id="PS51635">
    <property type="entry name" value="PNPLA"/>
    <property type="match status" value="1"/>
</dbReference>
<keyword evidence="1 4" id="KW-0378">Hydrolase</keyword>
<evidence type="ECO:0000313" key="6">
    <source>
        <dbReference type="EMBL" id="EID76759.1"/>
    </source>
</evidence>
<name>I0WK43_9FLAO</name>
<dbReference type="STRING" id="946077.W5A_02010"/>
<feature type="active site" description="Proton acceptor" evidence="4">
    <location>
        <position position="153"/>
    </location>
</feature>
<dbReference type="CDD" id="cd07205">
    <property type="entry name" value="Pat_PNPLA6_PNPLA7_NTE1_like"/>
    <property type="match status" value="1"/>
</dbReference>
<dbReference type="Proteomes" id="UP000005938">
    <property type="component" value="Unassembled WGS sequence"/>
</dbReference>
<evidence type="ECO:0000256" key="1">
    <source>
        <dbReference type="ARBA" id="ARBA00022801"/>
    </source>
</evidence>
<gene>
    <name evidence="6" type="ORF">W5A_02010</name>
</gene>
<evidence type="ECO:0000259" key="5">
    <source>
        <dbReference type="PROSITE" id="PS51635"/>
    </source>
</evidence>
<dbReference type="InterPro" id="IPR050301">
    <property type="entry name" value="NTE"/>
</dbReference>
<dbReference type="SUPFAM" id="SSF52151">
    <property type="entry name" value="FabD/lysophospholipase-like"/>
    <property type="match status" value="1"/>
</dbReference>
<feature type="domain" description="PNPLA" evidence="5">
    <location>
        <begin position="8"/>
        <end position="166"/>
    </location>
</feature>
<dbReference type="GO" id="GO:0016042">
    <property type="term" value="P:lipid catabolic process"/>
    <property type="evidence" value="ECO:0007669"/>
    <property type="project" value="UniProtKB-UniRule"/>
</dbReference>
<sequence length="264" mass="29236">MSKNRIGLVLSGGGVKSLAHAGLLQALHENDITPHQIAGTSGGALIGALYACGYKPKEMLQFFKETPVFKFSLFALNKPGIMDSEKYHELFVTFFKNKTFEELDLPLTVTATNLITGKLEYFQSGSLIKPLIASSALPPYFSPIAIGDHLYSDGGILNNFPIEPLQKQCNILLGSFVNPVEEIDKTEVNTTLKLIQRIYHIGMDASYYAKFKRCAYVFIPKEIDLIGVLDTKMIDKAYEIGYNHAIKEMNTIKTQISNALPVPP</sequence>
<dbReference type="PANTHER" id="PTHR14226">
    <property type="entry name" value="NEUROPATHY TARGET ESTERASE/SWISS CHEESE D.MELANOGASTER"/>
    <property type="match status" value="1"/>
</dbReference>
<dbReference type="AlphaFoldDB" id="I0WK43"/>
<keyword evidence="2 4" id="KW-0442">Lipid degradation</keyword>
<evidence type="ECO:0000256" key="4">
    <source>
        <dbReference type="PROSITE-ProRule" id="PRU01161"/>
    </source>
</evidence>
<dbReference type="Gene3D" id="3.40.1090.10">
    <property type="entry name" value="Cytosolic phospholipase A2 catalytic domain"/>
    <property type="match status" value="1"/>
</dbReference>
<dbReference type="PATRIC" id="fig|946077.3.peg.411"/>
<dbReference type="eggNOG" id="COG1752">
    <property type="taxonomic scope" value="Bacteria"/>
</dbReference>
<dbReference type="EMBL" id="AJJU01000002">
    <property type="protein sequence ID" value="EID76759.1"/>
    <property type="molecule type" value="Genomic_DNA"/>
</dbReference>
<dbReference type="InterPro" id="IPR016035">
    <property type="entry name" value="Acyl_Trfase/lysoPLipase"/>
</dbReference>
<evidence type="ECO:0000313" key="7">
    <source>
        <dbReference type="Proteomes" id="UP000005938"/>
    </source>
</evidence>
<evidence type="ECO:0000256" key="2">
    <source>
        <dbReference type="ARBA" id="ARBA00022963"/>
    </source>
</evidence>
<dbReference type="InterPro" id="IPR002641">
    <property type="entry name" value="PNPLA_dom"/>
</dbReference>
<accession>I0WK43</accession>
<organism evidence="6 7">
    <name type="scientific">Imtechella halotolerans K1</name>
    <dbReference type="NCBI Taxonomy" id="946077"/>
    <lineage>
        <taxon>Bacteria</taxon>
        <taxon>Pseudomonadati</taxon>
        <taxon>Bacteroidota</taxon>
        <taxon>Flavobacteriia</taxon>
        <taxon>Flavobacteriales</taxon>
        <taxon>Flavobacteriaceae</taxon>
        <taxon>Imtechella</taxon>
    </lineage>
</organism>
<proteinExistence type="predicted"/>
<dbReference type="GO" id="GO:0016787">
    <property type="term" value="F:hydrolase activity"/>
    <property type="evidence" value="ECO:0007669"/>
    <property type="project" value="UniProtKB-UniRule"/>
</dbReference>
<keyword evidence="3 4" id="KW-0443">Lipid metabolism</keyword>
<dbReference type="OrthoDB" id="9770965at2"/>
<feature type="short sequence motif" description="GXSXG" evidence="4">
    <location>
        <begin position="39"/>
        <end position="43"/>
    </location>
</feature>
<comment type="caution">
    <text evidence="4">Lacks conserved residue(s) required for the propagation of feature annotation.</text>
</comment>
<keyword evidence="7" id="KW-1185">Reference proteome</keyword>
<feature type="active site" description="Nucleophile" evidence="4">
    <location>
        <position position="41"/>
    </location>
</feature>
<dbReference type="Pfam" id="PF01734">
    <property type="entry name" value="Patatin"/>
    <property type="match status" value="1"/>
</dbReference>
<dbReference type="PANTHER" id="PTHR14226:SF78">
    <property type="entry name" value="SLR0060 PROTEIN"/>
    <property type="match status" value="1"/>
</dbReference>
<dbReference type="RefSeq" id="WP_008236865.1">
    <property type="nucleotide sequence ID" value="NZ_AJJU01000002.1"/>
</dbReference>